<feature type="region of interest" description="Disordered" evidence="1">
    <location>
        <begin position="1"/>
        <end position="20"/>
    </location>
</feature>
<dbReference type="AlphaFoldDB" id="A0A0E0KYA9"/>
<dbReference type="EnsemblPlants" id="OPUNC05G02610.1">
    <property type="protein sequence ID" value="OPUNC05G02610.1"/>
    <property type="gene ID" value="OPUNC05G02610"/>
</dbReference>
<dbReference type="Gramene" id="OPUNC05G02610.1">
    <property type="protein sequence ID" value="OPUNC05G02610.1"/>
    <property type="gene ID" value="OPUNC05G02610"/>
</dbReference>
<evidence type="ECO:0000313" key="2">
    <source>
        <dbReference type="EnsemblPlants" id="OPUNC05G02610.1"/>
    </source>
</evidence>
<sequence length="67" mass="7325">MTLQPERRKSRLGGKDALPLTPKAAAMEIGHYPVSGYSKEKPSQTQGLGTSSVCHGTEEISMVRIRR</sequence>
<dbReference type="HOGENOM" id="CLU_2816882_0_0_1"/>
<dbReference type="Proteomes" id="UP000026962">
    <property type="component" value="Chromosome 5"/>
</dbReference>
<protein>
    <submittedName>
        <fullName evidence="2">Uncharacterized protein</fullName>
    </submittedName>
</protein>
<keyword evidence="3" id="KW-1185">Reference proteome</keyword>
<name>A0A0E0KYA9_ORYPU</name>
<evidence type="ECO:0000313" key="3">
    <source>
        <dbReference type="Proteomes" id="UP000026962"/>
    </source>
</evidence>
<evidence type="ECO:0000256" key="1">
    <source>
        <dbReference type="SAM" id="MobiDB-lite"/>
    </source>
</evidence>
<reference evidence="2" key="1">
    <citation type="submission" date="2015-04" db="UniProtKB">
        <authorList>
            <consortium name="EnsemblPlants"/>
        </authorList>
    </citation>
    <scope>IDENTIFICATION</scope>
</reference>
<organism evidence="2">
    <name type="scientific">Oryza punctata</name>
    <name type="common">Red rice</name>
    <dbReference type="NCBI Taxonomy" id="4537"/>
    <lineage>
        <taxon>Eukaryota</taxon>
        <taxon>Viridiplantae</taxon>
        <taxon>Streptophyta</taxon>
        <taxon>Embryophyta</taxon>
        <taxon>Tracheophyta</taxon>
        <taxon>Spermatophyta</taxon>
        <taxon>Magnoliopsida</taxon>
        <taxon>Liliopsida</taxon>
        <taxon>Poales</taxon>
        <taxon>Poaceae</taxon>
        <taxon>BOP clade</taxon>
        <taxon>Oryzoideae</taxon>
        <taxon>Oryzeae</taxon>
        <taxon>Oryzinae</taxon>
        <taxon>Oryza</taxon>
    </lineage>
</organism>
<accession>A0A0E0KYA9</accession>
<proteinExistence type="predicted"/>
<reference evidence="2" key="2">
    <citation type="submission" date="2018-05" db="EMBL/GenBank/DDBJ databases">
        <title>OpunRS2 (Oryza punctata Reference Sequence Version 2).</title>
        <authorList>
            <person name="Zhang J."/>
            <person name="Kudrna D."/>
            <person name="Lee S."/>
            <person name="Talag J."/>
            <person name="Welchert J."/>
            <person name="Wing R.A."/>
        </authorList>
    </citation>
    <scope>NUCLEOTIDE SEQUENCE [LARGE SCALE GENOMIC DNA]</scope>
</reference>